<name>A0A2V1GTD9_9GAMM</name>
<comment type="subcellular location">
    <subcellularLocation>
        <location evidence="1">Cell envelope</location>
    </subcellularLocation>
</comment>
<feature type="chain" id="PRO_5016130825" evidence="5">
    <location>
        <begin position="40"/>
        <end position="268"/>
    </location>
</feature>
<keyword evidence="9" id="KW-1185">Reference proteome</keyword>
<dbReference type="InterPro" id="IPR001320">
    <property type="entry name" value="Iontro_rcpt_C"/>
</dbReference>
<dbReference type="Gene3D" id="3.40.190.10">
    <property type="entry name" value="Periplasmic binding protein-like II"/>
    <property type="match status" value="2"/>
</dbReference>
<evidence type="ECO:0000256" key="5">
    <source>
        <dbReference type="SAM" id="SignalP"/>
    </source>
</evidence>
<keyword evidence="3 5" id="KW-0732">Signal</keyword>
<evidence type="ECO:0000256" key="1">
    <source>
        <dbReference type="ARBA" id="ARBA00004196"/>
    </source>
</evidence>
<dbReference type="GO" id="GO:0016020">
    <property type="term" value="C:membrane"/>
    <property type="evidence" value="ECO:0007669"/>
    <property type="project" value="InterPro"/>
</dbReference>
<organism evidence="8 9">
    <name type="scientific">Pelagibaculum spongiae</name>
    <dbReference type="NCBI Taxonomy" id="2080658"/>
    <lineage>
        <taxon>Bacteria</taxon>
        <taxon>Pseudomonadati</taxon>
        <taxon>Pseudomonadota</taxon>
        <taxon>Gammaproteobacteria</taxon>
        <taxon>Oceanospirillales</taxon>
        <taxon>Pelagibaculum</taxon>
    </lineage>
</organism>
<dbReference type="Proteomes" id="UP000244906">
    <property type="component" value="Unassembled WGS sequence"/>
</dbReference>
<dbReference type="PANTHER" id="PTHR35936:SF20">
    <property type="entry name" value="ABC TRANSPORTER ARGININE-BINDING PROTEIN 2-RELATED"/>
    <property type="match status" value="1"/>
</dbReference>
<feature type="domain" description="Ionotropic glutamate receptor C-terminal" evidence="7">
    <location>
        <begin position="42"/>
        <end position="267"/>
    </location>
</feature>
<dbReference type="GO" id="GO:0030313">
    <property type="term" value="C:cell envelope"/>
    <property type="evidence" value="ECO:0007669"/>
    <property type="project" value="UniProtKB-SubCell"/>
</dbReference>
<accession>A0A2V1GTD9</accession>
<comment type="similarity">
    <text evidence="2 4">Belongs to the bacterial solute-binding protein 3 family.</text>
</comment>
<evidence type="ECO:0000256" key="2">
    <source>
        <dbReference type="ARBA" id="ARBA00010333"/>
    </source>
</evidence>
<dbReference type="PROSITE" id="PS01039">
    <property type="entry name" value="SBP_BACTERIAL_3"/>
    <property type="match status" value="1"/>
</dbReference>
<dbReference type="EMBL" id="QDDL01000004">
    <property type="protein sequence ID" value="PVZ68868.1"/>
    <property type="molecule type" value="Genomic_DNA"/>
</dbReference>
<dbReference type="SUPFAM" id="SSF53850">
    <property type="entry name" value="Periplasmic binding protein-like II"/>
    <property type="match status" value="1"/>
</dbReference>
<reference evidence="8 9" key="1">
    <citation type="submission" date="2018-04" db="EMBL/GenBank/DDBJ databases">
        <title>Thalassorhabdus spongiae gen. nov., sp. nov., isolated from a marine sponge in South-West Iceland.</title>
        <authorList>
            <person name="Knobloch S."/>
            <person name="Daussin A."/>
            <person name="Johannsson R."/>
            <person name="Marteinsson V.T."/>
        </authorList>
    </citation>
    <scope>NUCLEOTIDE SEQUENCE [LARGE SCALE GENOMIC DNA]</scope>
    <source>
        <strain evidence="8 9">Hp12</strain>
    </source>
</reference>
<feature type="domain" description="Solute-binding protein family 3/N-terminal" evidence="6">
    <location>
        <begin position="42"/>
        <end position="268"/>
    </location>
</feature>
<dbReference type="InterPro" id="IPR001638">
    <property type="entry name" value="Solute-binding_3/MltF_N"/>
</dbReference>
<dbReference type="GO" id="GO:0015276">
    <property type="term" value="F:ligand-gated monoatomic ion channel activity"/>
    <property type="evidence" value="ECO:0007669"/>
    <property type="project" value="InterPro"/>
</dbReference>
<dbReference type="SMART" id="SM00079">
    <property type="entry name" value="PBPe"/>
    <property type="match status" value="1"/>
</dbReference>
<dbReference type="SMART" id="SM00062">
    <property type="entry name" value="PBPb"/>
    <property type="match status" value="1"/>
</dbReference>
<proteinExistence type="inferred from homology"/>
<evidence type="ECO:0000313" key="9">
    <source>
        <dbReference type="Proteomes" id="UP000244906"/>
    </source>
</evidence>
<evidence type="ECO:0000259" key="6">
    <source>
        <dbReference type="SMART" id="SM00062"/>
    </source>
</evidence>
<dbReference type="PANTHER" id="PTHR35936">
    <property type="entry name" value="MEMBRANE-BOUND LYTIC MUREIN TRANSGLYCOSYLASE F"/>
    <property type="match status" value="1"/>
</dbReference>
<sequence length="268" mass="29330">MKFSTNKNLSTNTISTKKIISSVALAIGLSLTVSQSVGAADNIRFGTEPTYPPFEFLDDNNQMTGFDIELAKAICADIQANCEFKNQAFDSLIPGLKFKRFDAVISGMDITPARLEHVDFSAPYYENSAVFITAKAKNLKNIADLSGKVIGTQNGSTHQAYMINKLESNGVKIRTYDSYLNALLDLKNGRTAAVFADTAVAREWLAKPSNVDFVITGAEIKDPDYFGIGMGIAVRKNDGLKAKFDASLAKLKTNGVYQKLFTKYFQAK</sequence>
<feature type="signal peptide" evidence="5">
    <location>
        <begin position="1"/>
        <end position="39"/>
    </location>
</feature>
<dbReference type="RefSeq" id="WP_116687253.1">
    <property type="nucleotide sequence ID" value="NZ_CAWNYD010000004.1"/>
</dbReference>
<dbReference type="AlphaFoldDB" id="A0A2V1GTD9"/>
<dbReference type="OrthoDB" id="9768183at2"/>
<evidence type="ECO:0000313" key="8">
    <source>
        <dbReference type="EMBL" id="PVZ68868.1"/>
    </source>
</evidence>
<evidence type="ECO:0000259" key="7">
    <source>
        <dbReference type="SMART" id="SM00079"/>
    </source>
</evidence>
<dbReference type="InterPro" id="IPR018313">
    <property type="entry name" value="SBP_3_CS"/>
</dbReference>
<protein>
    <submittedName>
        <fullName evidence="8">Arginine ABC transporter substrate-binding protein</fullName>
    </submittedName>
</protein>
<evidence type="ECO:0000256" key="4">
    <source>
        <dbReference type="RuleBase" id="RU003744"/>
    </source>
</evidence>
<gene>
    <name evidence="8" type="ORF">DC094_11480</name>
</gene>
<comment type="caution">
    <text evidence="8">The sequence shown here is derived from an EMBL/GenBank/DDBJ whole genome shotgun (WGS) entry which is preliminary data.</text>
</comment>
<evidence type="ECO:0000256" key="3">
    <source>
        <dbReference type="ARBA" id="ARBA00022729"/>
    </source>
</evidence>
<dbReference type="Pfam" id="PF00497">
    <property type="entry name" value="SBP_bac_3"/>
    <property type="match status" value="1"/>
</dbReference>